<dbReference type="InterPro" id="IPR011335">
    <property type="entry name" value="Restrct_endonuc-II-like"/>
</dbReference>
<evidence type="ECO:0000313" key="3">
    <source>
        <dbReference type="Proteomes" id="UP001220456"/>
    </source>
</evidence>
<proteinExistence type="predicted"/>
<dbReference type="SUPFAM" id="SSF52980">
    <property type="entry name" value="Restriction endonuclease-like"/>
    <property type="match status" value="1"/>
</dbReference>
<dbReference type="EMBL" id="JAROKN010000051">
    <property type="protein sequence ID" value="MDF9278973.1"/>
    <property type="molecule type" value="Genomic_DNA"/>
</dbReference>
<feature type="domain" description="DUF559" evidence="1">
    <location>
        <begin position="73"/>
        <end position="153"/>
    </location>
</feature>
<evidence type="ECO:0000313" key="2">
    <source>
        <dbReference type="EMBL" id="MDF9278973.1"/>
    </source>
</evidence>
<comment type="caution">
    <text evidence="2">The sequence shown here is derived from an EMBL/GenBank/DDBJ whole genome shotgun (WGS) entry which is preliminary data.</text>
</comment>
<sequence length="161" mass="18171">MGDALLHVLRCRPLHEAVVMVESAVRRGDMALSFLFDRLDGDRNGKAREALRRVTGCAESPIEVVARLLFVAAGFHVETQVSIEGVGRVDFLLDGFLVVEIDGAGFHSDRKALRRDHRRNNASLLNGYLILRYGYEDVMFEQEAMLDQIRLALRRGRPHGR</sequence>
<reference evidence="2 3" key="1">
    <citation type="journal article" date="2023" name="Int. J. Syst. Evol. Microbiol.">
        <title>Arthrobacter vasquezii sp. nov., isolated from a soil sample from Union Glacier, Antarctica.</title>
        <authorList>
            <person name="Valenzuela-Ibaceta F."/>
            <person name="Carrasco V."/>
            <person name="Lagos-Moraga S."/>
            <person name="Dietz-Vargas C."/>
            <person name="Navarro C.A."/>
            <person name="Perez-Donoso J.M."/>
        </authorList>
    </citation>
    <scope>NUCLEOTIDE SEQUENCE [LARGE SCALE GENOMIC DNA]</scope>
    <source>
        <strain evidence="2 3">EH-1B-1</strain>
    </source>
</reference>
<organism evidence="2 3">
    <name type="scientific">Arthrobacter vasquezii</name>
    <dbReference type="NCBI Taxonomy" id="2977629"/>
    <lineage>
        <taxon>Bacteria</taxon>
        <taxon>Bacillati</taxon>
        <taxon>Actinomycetota</taxon>
        <taxon>Actinomycetes</taxon>
        <taxon>Micrococcales</taxon>
        <taxon>Micrococcaceae</taxon>
        <taxon>Arthrobacter</taxon>
    </lineage>
</organism>
<dbReference type="Gene3D" id="3.40.960.10">
    <property type="entry name" value="VSR Endonuclease"/>
    <property type="match status" value="1"/>
</dbReference>
<accession>A0ABT6CY00</accession>
<keyword evidence="3" id="KW-1185">Reference proteome</keyword>
<dbReference type="Pfam" id="PF04480">
    <property type="entry name" value="DUF559"/>
    <property type="match status" value="1"/>
</dbReference>
<name>A0ABT6CY00_9MICC</name>
<evidence type="ECO:0000259" key="1">
    <source>
        <dbReference type="Pfam" id="PF04480"/>
    </source>
</evidence>
<protein>
    <submittedName>
        <fullName evidence="2">DUF559 domain-containing protein</fullName>
    </submittedName>
</protein>
<gene>
    <name evidence="2" type="ORF">P4U43_14380</name>
</gene>
<dbReference type="InterPro" id="IPR007569">
    <property type="entry name" value="DUF559"/>
</dbReference>
<dbReference type="Proteomes" id="UP001220456">
    <property type="component" value="Unassembled WGS sequence"/>
</dbReference>